<reference evidence="2 3" key="1">
    <citation type="submission" date="2024-01" db="EMBL/GenBank/DDBJ databases">
        <title>The genomes of 5 underutilized Papilionoideae crops provide insights into root nodulation and disease resistanc.</title>
        <authorList>
            <person name="Yuan L."/>
        </authorList>
    </citation>
    <scope>NUCLEOTIDE SEQUENCE [LARGE SCALE GENOMIC DNA]</scope>
    <source>
        <strain evidence="2">ZHUSHIDOU_FW_LH</strain>
        <tissue evidence="2">Leaf</tissue>
    </source>
</reference>
<keyword evidence="3" id="KW-1185">Reference proteome</keyword>
<accession>A0AAN9E3V3</accession>
<keyword evidence="1" id="KW-1133">Transmembrane helix</keyword>
<evidence type="ECO:0000313" key="3">
    <source>
        <dbReference type="Proteomes" id="UP001372338"/>
    </source>
</evidence>
<sequence>MDLFPQFMQITTFHFTEEILTFLFYIIIFLYLEPGIHSATLDMTSVANLGEHLSSHLSAPFINRNMFN</sequence>
<proteinExistence type="predicted"/>
<keyword evidence="1" id="KW-0812">Transmembrane</keyword>
<name>A0AAN9E3V3_CROPI</name>
<dbReference type="AlphaFoldDB" id="A0AAN9E3V3"/>
<evidence type="ECO:0000313" key="2">
    <source>
        <dbReference type="EMBL" id="KAK7243190.1"/>
    </source>
</evidence>
<gene>
    <name evidence="2" type="ORF">RIF29_37979</name>
</gene>
<dbReference type="Proteomes" id="UP001372338">
    <property type="component" value="Unassembled WGS sequence"/>
</dbReference>
<keyword evidence="1" id="KW-0472">Membrane</keyword>
<evidence type="ECO:0000256" key="1">
    <source>
        <dbReference type="SAM" id="Phobius"/>
    </source>
</evidence>
<dbReference type="EMBL" id="JAYWIO010000008">
    <property type="protein sequence ID" value="KAK7243190.1"/>
    <property type="molecule type" value="Genomic_DNA"/>
</dbReference>
<protein>
    <submittedName>
        <fullName evidence="2">Uncharacterized protein</fullName>
    </submittedName>
</protein>
<organism evidence="2 3">
    <name type="scientific">Crotalaria pallida</name>
    <name type="common">Smooth rattlebox</name>
    <name type="synonym">Crotalaria striata</name>
    <dbReference type="NCBI Taxonomy" id="3830"/>
    <lineage>
        <taxon>Eukaryota</taxon>
        <taxon>Viridiplantae</taxon>
        <taxon>Streptophyta</taxon>
        <taxon>Embryophyta</taxon>
        <taxon>Tracheophyta</taxon>
        <taxon>Spermatophyta</taxon>
        <taxon>Magnoliopsida</taxon>
        <taxon>eudicotyledons</taxon>
        <taxon>Gunneridae</taxon>
        <taxon>Pentapetalae</taxon>
        <taxon>rosids</taxon>
        <taxon>fabids</taxon>
        <taxon>Fabales</taxon>
        <taxon>Fabaceae</taxon>
        <taxon>Papilionoideae</taxon>
        <taxon>50 kb inversion clade</taxon>
        <taxon>genistoids sensu lato</taxon>
        <taxon>core genistoids</taxon>
        <taxon>Crotalarieae</taxon>
        <taxon>Crotalaria</taxon>
    </lineage>
</organism>
<comment type="caution">
    <text evidence="2">The sequence shown here is derived from an EMBL/GenBank/DDBJ whole genome shotgun (WGS) entry which is preliminary data.</text>
</comment>
<feature type="transmembrane region" description="Helical" evidence="1">
    <location>
        <begin position="12"/>
        <end position="32"/>
    </location>
</feature>